<protein>
    <submittedName>
        <fullName evidence="2">Uncharacterized protein</fullName>
    </submittedName>
</protein>
<name>A0AAV7UDW8_PLEWA</name>
<keyword evidence="3" id="KW-1185">Reference proteome</keyword>
<reference evidence="2" key="1">
    <citation type="journal article" date="2022" name="bioRxiv">
        <title>Sequencing and chromosome-scale assembly of the giantPleurodeles waltlgenome.</title>
        <authorList>
            <person name="Brown T."/>
            <person name="Elewa A."/>
            <person name="Iarovenko S."/>
            <person name="Subramanian E."/>
            <person name="Araus A.J."/>
            <person name="Petzold A."/>
            <person name="Susuki M."/>
            <person name="Suzuki K.-i.T."/>
            <person name="Hayashi T."/>
            <person name="Toyoda A."/>
            <person name="Oliveira C."/>
            <person name="Osipova E."/>
            <person name="Leigh N.D."/>
            <person name="Simon A."/>
            <person name="Yun M.H."/>
        </authorList>
    </citation>
    <scope>NUCLEOTIDE SEQUENCE</scope>
    <source>
        <strain evidence="2">20211129_DDA</strain>
        <tissue evidence="2">Liver</tissue>
    </source>
</reference>
<proteinExistence type="predicted"/>
<dbReference type="AlphaFoldDB" id="A0AAV7UDW8"/>
<comment type="caution">
    <text evidence="2">The sequence shown here is derived from an EMBL/GenBank/DDBJ whole genome shotgun (WGS) entry which is preliminary data.</text>
</comment>
<accession>A0AAV7UDW8</accession>
<sequence>MITASGPSRSRGKKAGQSHSALRPGARRDLKKRLDPSLRTVTVAAASGGSHQHQATPPPSHRSASSVLTGEFSKLGPCRSRASRSAGHLAAG</sequence>
<evidence type="ECO:0000313" key="3">
    <source>
        <dbReference type="Proteomes" id="UP001066276"/>
    </source>
</evidence>
<feature type="compositionally biased region" description="Basic and acidic residues" evidence="1">
    <location>
        <begin position="26"/>
        <end position="36"/>
    </location>
</feature>
<evidence type="ECO:0000256" key="1">
    <source>
        <dbReference type="SAM" id="MobiDB-lite"/>
    </source>
</evidence>
<dbReference type="EMBL" id="JANPWB010000005">
    <property type="protein sequence ID" value="KAJ1187033.1"/>
    <property type="molecule type" value="Genomic_DNA"/>
</dbReference>
<dbReference type="Proteomes" id="UP001066276">
    <property type="component" value="Chromosome 3_1"/>
</dbReference>
<gene>
    <name evidence="2" type="ORF">NDU88_003812</name>
</gene>
<organism evidence="2 3">
    <name type="scientific">Pleurodeles waltl</name>
    <name type="common">Iberian ribbed newt</name>
    <dbReference type="NCBI Taxonomy" id="8319"/>
    <lineage>
        <taxon>Eukaryota</taxon>
        <taxon>Metazoa</taxon>
        <taxon>Chordata</taxon>
        <taxon>Craniata</taxon>
        <taxon>Vertebrata</taxon>
        <taxon>Euteleostomi</taxon>
        <taxon>Amphibia</taxon>
        <taxon>Batrachia</taxon>
        <taxon>Caudata</taxon>
        <taxon>Salamandroidea</taxon>
        <taxon>Salamandridae</taxon>
        <taxon>Pleurodelinae</taxon>
        <taxon>Pleurodeles</taxon>
    </lineage>
</organism>
<evidence type="ECO:0000313" key="2">
    <source>
        <dbReference type="EMBL" id="KAJ1187033.1"/>
    </source>
</evidence>
<feature type="region of interest" description="Disordered" evidence="1">
    <location>
        <begin position="1"/>
        <end position="92"/>
    </location>
</feature>